<dbReference type="Proteomes" id="UP000297245">
    <property type="component" value="Unassembled WGS sequence"/>
</dbReference>
<evidence type="ECO:0000313" key="2">
    <source>
        <dbReference type="EMBL" id="THU95846.1"/>
    </source>
</evidence>
<sequence length="208" mass="23614">RQELRELELLDEITKLKYLGKLPEGGTGETRSSILKSFINRKGNNFLPPSIHPAVAWSEDQPFTVSDHPDFTWKIIGPADSEKVLNPYTTGRFQPVKQTEMSNESMNKRKAAETISNVEDLRPQSKKQKSMVHADIGLRALQQLHNKSLVWSQNSCAYDSVIILLYHLFLQIEIPLSTNALSIHLFYIKIVLISSGLVLMILLMQEIT</sequence>
<keyword evidence="1" id="KW-0472">Membrane</keyword>
<dbReference type="AlphaFoldDB" id="A0A4S8M1A6"/>
<gene>
    <name evidence="2" type="ORF">K435DRAFT_665509</name>
</gene>
<keyword evidence="1" id="KW-1133">Transmembrane helix</keyword>
<reference evidence="2 3" key="1">
    <citation type="journal article" date="2019" name="Nat. Ecol. Evol.">
        <title>Megaphylogeny resolves global patterns of mushroom evolution.</title>
        <authorList>
            <person name="Varga T."/>
            <person name="Krizsan K."/>
            <person name="Foldi C."/>
            <person name="Dima B."/>
            <person name="Sanchez-Garcia M."/>
            <person name="Sanchez-Ramirez S."/>
            <person name="Szollosi G.J."/>
            <person name="Szarkandi J.G."/>
            <person name="Papp V."/>
            <person name="Albert L."/>
            <person name="Andreopoulos W."/>
            <person name="Angelini C."/>
            <person name="Antonin V."/>
            <person name="Barry K.W."/>
            <person name="Bougher N.L."/>
            <person name="Buchanan P."/>
            <person name="Buyck B."/>
            <person name="Bense V."/>
            <person name="Catcheside P."/>
            <person name="Chovatia M."/>
            <person name="Cooper J."/>
            <person name="Damon W."/>
            <person name="Desjardin D."/>
            <person name="Finy P."/>
            <person name="Geml J."/>
            <person name="Haridas S."/>
            <person name="Hughes K."/>
            <person name="Justo A."/>
            <person name="Karasinski D."/>
            <person name="Kautmanova I."/>
            <person name="Kiss B."/>
            <person name="Kocsube S."/>
            <person name="Kotiranta H."/>
            <person name="LaButti K.M."/>
            <person name="Lechner B.E."/>
            <person name="Liimatainen K."/>
            <person name="Lipzen A."/>
            <person name="Lukacs Z."/>
            <person name="Mihaltcheva S."/>
            <person name="Morgado L.N."/>
            <person name="Niskanen T."/>
            <person name="Noordeloos M.E."/>
            <person name="Ohm R.A."/>
            <person name="Ortiz-Santana B."/>
            <person name="Ovrebo C."/>
            <person name="Racz N."/>
            <person name="Riley R."/>
            <person name="Savchenko A."/>
            <person name="Shiryaev A."/>
            <person name="Soop K."/>
            <person name="Spirin V."/>
            <person name="Szebenyi C."/>
            <person name="Tomsovsky M."/>
            <person name="Tulloss R.E."/>
            <person name="Uehling J."/>
            <person name="Grigoriev I.V."/>
            <person name="Vagvolgyi C."/>
            <person name="Papp T."/>
            <person name="Martin F.M."/>
            <person name="Miettinen O."/>
            <person name="Hibbett D.S."/>
            <person name="Nagy L.G."/>
        </authorList>
    </citation>
    <scope>NUCLEOTIDE SEQUENCE [LARGE SCALE GENOMIC DNA]</scope>
    <source>
        <strain evidence="2 3">CBS 962.96</strain>
    </source>
</reference>
<organism evidence="2 3">
    <name type="scientific">Dendrothele bispora (strain CBS 962.96)</name>
    <dbReference type="NCBI Taxonomy" id="1314807"/>
    <lineage>
        <taxon>Eukaryota</taxon>
        <taxon>Fungi</taxon>
        <taxon>Dikarya</taxon>
        <taxon>Basidiomycota</taxon>
        <taxon>Agaricomycotina</taxon>
        <taxon>Agaricomycetes</taxon>
        <taxon>Agaricomycetidae</taxon>
        <taxon>Agaricales</taxon>
        <taxon>Agaricales incertae sedis</taxon>
        <taxon>Dendrothele</taxon>
    </lineage>
</organism>
<keyword evidence="1" id="KW-0812">Transmembrane</keyword>
<feature type="transmembrane region" description="Helical" evidence="1">
    <location>
        <begin position="181"/>
        <end position="203"/>
    </location>
</feature>
<proteinExistence type="predicted"/>
<dbReference type="EMBL" id="ML179190">
    <property type="protein sequence ID" value="THU95846.1"/>
    <property type="molecule type" value="Genomic_DNA"/>
</dbReference>
<keyword evidence="3" id="KW-1185">Reference proteome</keyword>
<feature type="non-terminal residue" evidence="2">
    <location>
        <position position="1"/>
    </location>
</feature>
<dbReference type="OrthoDB" id="2799438at2759"/>
<evidence type="ECO:0000256" key="1">
    <source>
        <dbReference type="SAM" id="Phobius"/>
    </source>
</evidence>
<name>A0A4S8M1A6_DENBC</name>
<accession>A0A4S8M1A6</accession>
<protein>
    <submittedName>
        <fullName evidence="2">Uncharacterized protein</fullName>
    </submittedName>
</protein>
<evidence type="ECO:0000313" key="3">
    <source>
        <dbReference type="Proteomes" id="UP000297245"/>
    </source>
</evidence>